<gene>
    <name evidence="1" type="ORF">CLV25_10767</name>
</gene>
<evidence type="ECO:0000313" key="1">
    <source>
        <dbReference type="EMBL" id="TCN67608.1"/>
    </source>
</evidence>
<reference evidence="1 2" key="1">
    <citation type="submission" date="2019-03" db="EMBL/GenBank/DDBJ databases">
        <title>Genomic Encyclopedia of Archaeal and Bacterial Type Strains, Phase II (KMG-II): from individual species to whole genera.</title>
        <authorList>
            <person name="Goeker M."/>
        </authorList>
    </citation>
    <scope>NUCLEOTIDE SEQUENCE [LARGE SCALE GENOMIC DNA]</scope>
    <source>
        <strain evidence="1 2">RL-C</strain>
    </source>
</reference>
<dbReference type="EMBL" id="SLWB01000007">
    <property type="protein sequence ID" value="TCN67608.1"/>
    <property type="molecule type" value="Genomic_DNA"/>
</dbReference>
<dbReference type="OrthoDB" id="1120813at2"/>
<dbReference type="Proteomes" id="UP000294830">
    <property type="component" value="Unassembled WGS sequence"/>
</dbReference>
<proteinExistence type="predicted"/>
<sequence length="194" mass="22852">MRLIIIVLLSLIMISCTEKDKDKYDDLYEVIDEMLRFNNYDADIVILELKKVHKGNDMVAPMNFITYNKDFIISLYKDKLLDSTDIDFMYNQIDTLKDYTLDSTKIFKRTLSESVLISLFKKYGSYGTYDYLMDKYNARCFMRISMPIISKDRNKMILDVETYCGPTTGGGLTYLLERKNGKWRIIFCRGNWVS</sequence>
<dbReference type="RefSeq" id="WP_131839247.1">
    <property type="nucleotide sequence ID" value="NZ_SLWB01000007.1"/>
</dbReference>
<keyword evidence="2" id="KW-1185">Reference proteome</keyword>
<protein>
    <submittedName>
        <fullName evidence="1">Uncharacterized protein</fullName>
    </submittedName>
</protein>
<comment type="caution">
    <text evidence="1">The sequence shown here is derived from an EMBL/GenBank/DDBJ whole genome shotgun (WGS) entry which is preliminary data.</text>
</comment>
<name>A0A4R2EFC1_9BACT</name>
<dbReference type="AlphaFoldDB" id="A0A4R2EFC1"/>
<evidence type="ECO:0000313" key="2">
    <source>
        <dbReference type="Proteomes" id="UP000294830"/>
    </source>
</evidence>
<accession>A0A4R2EFC1</accession>
<dbReference type="PROSITE" id="PS51257">
    <property type="entry name" value="PROKAR_LIPOPROTEIN"/>
    <property type="match status" value="1"/>
</dbReference>
<organism evidence="1 2">
    <name type="scientific">Acetobacteroides hydrogenigenes</name>
    <dbReference type="NCBI Taxonomy" id="979970"/>
    <lineage>
        <taxon>Bacteria</taxon>
        <taxon>Pseudomonadati</taxon>
        <taxon>Bacteroidota</taxon>
        <taxon>Bacteroidia</taxon>
        <taxon>Bacteroidales</taxon>
        <taxon>Rikenellaceae</taxon>
        <taxon>Acetobacteroides</taxon>
    </lineage>
</organism>